<evidence type="ECO:0000256" key="8">
    <source>
        <dbReference type="ARBA" id="ARBA00022490"/>
    </source>
</evidence>
<keyword evidence="15" id="KW-1185">Reference proteome</keyword>
<dbReference type="PANTHER" id="PTHR32315:SF3">
    <property type="entry name" value="ADENINE PHOSPHORIBOSYLTRANSFERASE"/>
    <property type="match status" value="1"/>
</dbReference>
<feature type="domain" description="Phosphoribosyltransferase" evidence="13">
    <location>
        <begin position="61"/>
        <end position="176"/>
    </location>
</feature>
<dbReference type="FunFam" id="3.40.50.2020:FF:000004">
    <property type="entry name" value="Adenine phosphoribosyltransferase"/>
    <property type="match status" value="1"/>
</dbReference>
<comment type="subunit">
    <text evidence="6 12">Homodimer.</text>
</comment>
<comment type="function">
    <text evidence="2 12">Catalyzes a salvage reaction resulting in the formation of AMP, that is energically less costly than de novo synthesis.</text>
</comment>
<dbReference type="InterPro" id="IPR050054">
    <property type="entry name" value="UPRTase/APRTase"/>
</dbReference>
<keyword evidence="9 12" id="KW-0328">Glycosyltransferase</keyword>
<dbReference type="InterPro" id="IPR029057">
    <property type="entry name" value="PRTase-like"/>
</dbReference>
<evidence type="ECO:0000313" key="15">
    <source>
        <dbReference type="Proteomes" id="UP000560081"/>
    </source>
</evidence>
<organism evidence="14 15">
    <name type="scientific">Micrococcus flavus</name>
    <dbReference type="NCBI Taxonomy" id="384602"/>
    <lineage>
        <taxon>Bacteria</taxon>
        <taxon>Bacillati</taxon>
        <taxon>Actinomycetota</taxon>
        <taxon>Actinomycetes</taxon>
        <taxon>Micrococcales</taxon>
        <taxon>Micrococcaceae</taxon>
        <taxon>Micrococcus</taxon>
    </lineage>
</organism>
<dbReference type="InterPro" id="IPR000836">
    <property type="entry name" value="PRTase_dom"/>
</dbReference>
<accession>A0A7W7L3D6</accession>
<evidence type="ECO:0000256" key="3">
    <source>
        <dbReference type="ARBA" id="ARBA00004496"/>
    </source>
</evidence>
<dbReference type="Gene3D" id="3.40.50.2020">
    <property type="match status" value="1"/>
</dbReference>
<dbReference type="InterPro" id="IPR005764">
    <property type="entry name" value="Ade_phspho_trans"/>
</dbReference>
<dbReference type="CDD" id="cd06223">
    <property type="entry name" value="PRTases_typeI"/>
    <property type="match status" value="1"/>
</dbReference>
<dbReference type="SUPFAM" id="SSF53271">
    <property type="entry name" value="PRTase-like"/>
    <property type="match status" value="1"/>
</dbReference>
<dbReference type="NCBIfam" id="NF002636">
    <property type="entry name" value="PRK02304.1-5"/>
    <property type="match status" value="1"/>
</dbReference>
<reference evidence="14 15" key="1">
    <citation type="submission" date="2020-08" db="EMBL/GenBank/DDBJ databases">
        <title>Sequencing the genomes of 1000 actinobacteria strains.</title>
        <authorList>
            <person name="Klenk H.-P."/>
        </authorList>
    </citation>
    <scope>NUCLEOTIDE SEQUENCE [LARGE SCALE GENOMIC DNA]</scope>
    <source>
        <strain evidence="14 15">DSM 19079</strain>
    </source>
</reference>
<dbReference type="HAMAP" id="MF_00004">
    <property type="entry name" value="Aden_phosphoribosyltr"/>
    <property type="match status" value="1"/>
</dbReference>
<evidence type="ECO:0000256" key="5">
    <source>
        <dbReference type="ARBA" id="ARBA00008391"/>
    </source>
</evidence>
<dbReference type="UniPathway" id="UPA00588">
    <property type="reaction ID" value="UER00646"/>
</dbReference>
<dbReference type="GO" id="GO:0006168">
    <property type="term" value="P:adenine salvage"/>
    <property type="evidence" value="ECO:0007669"/>
    <property type="project" value="InterPro"/>
</dbReference>
<evidence type="ECO:0000256" key="12">
    <source>
        <dbReference type="HAMAP-Rule" id="MF_00004"/>
    </source>
</evidence>
<evidence type="ECO:0000256" key="6">
    <source>
        <dbReference type="ARBA" id="ARBA00011738"/>
    </source>
</evidence>
<comment type="similarity">
    <text evidence="5 12">Belongs to the purine/pyrimidine phosphoribosyltransferase family.</text>
</comment>
<sequence>MTGPADPGAVRLTAPAAALPAPRRAALERAAALFRAVPDFPAPGVVFQDVTPVLADPAALRAVVEEMIAPYAGRFDAVAGLDARGFLLAGFAAALTDTGVLPLRKAGKLPVTAGHVAYELEYGSAALEASPELAVPGLRVLVLDDVLATGGTLAAAHELIAACGAEVAGSAVVLEVAGLDGRDRVPEALALFAA</sequence>
<dbReference type="GO" id="GO:0002055">
    <property type="term" value="F:adenine binding"/>
    <property type="evidence" value="ECO:0007669"/>
    <property type="project" value="TreeGrafter"/>
</dbReference>
<evidence type="ECO:0000256" key="9">
    <source>
        <dbReference type="ARBA" id="ARBA00022676"/>
    </source>
</evidence>
<comment type="pathway">
    <text evidence="4 12">Purine metabolism; AMP biosynthesis via salvage pathway; AMP from adenine: step 1/1.</text>
</comment>
<keyword evidence="11 12" id="KW-0660">Purine salvage</keyword>
<dbReference type="PANTHER" id="PTHR32315">
    <property type="entry name" value="ADENINE PHOSPHORIBOSYLTRANSFERASE"/>
    <property type="match status" value="1"/>
</dbReference>
<evidence type="ECO:0000259" key="13">
    <source>
        <dbReference type="Pfam" id="PF00156"/>
    </source>
</evidence>
<dbReference type="Proteomes" id="UP000560081">
    <property type="component" value="Unassembled WGS sequence"/>
</dbReference>
<comment type="subcellular location">
    <subcellularLocation>
        <location evidence="3 12">Cytoplasm</location>
    </subcellularLocation>
</comment>
<dbReference type="EC" id="2.4.2.7" evidence="7 12"/>
<comment type="caution">
    <text evidence="14">The sequence shown here is derived from an EMBL/GenBank/DDBJ whole genome shotgun (WGS) entry which is preliminary data.</text>
</comment>
<name>A0A7W7L3D6_9MICC</name>
<protein>
    <recommendedName>
        <fullName evidence="7 12">Adenine phosphoribosyltransferase</fullName>
        <shortName evidence="12">APRT</shortName>
        <ecNumber evidence="7 12">2.4.2.7</ecNumber>
    </recommendedName>
</protein>
<keyword evidence="8 12" id="KW-0963">Cytoplasm</keyword>
<dbReference type="AlphaFoldDB" id="A0A7W7L3D6"/>
<evidence type="ECO:0000256" key="1">
    <source>
        <dbReference type="ARBA" id="ARBA00000868"/>
    </source>
</evidence>
<dbReference type="Pfam" id="PF00156">
    <property type="entry name" value="Pribosyltran"/>
    <property type="match status" value="1"/>
</dbReference>
<dbReference type="EMBL" id="JACHMC010000001">
    <property type="protein sequence ID" value="MBB4882900.1"/>
    <property type="molecule type" value="Genomic_DNA"/>
</dbReference>
<dbReference type="GO" id="GO:0006166">
    <property type="term" value="P:purine ribonucleoside salvage"/>
    <property type="evidence" value="ECO:0007669"/>
    <property type="project" value="UniProtKB-KW"/>
</dbReference>
<dbReference type="GO" id="GO:0005737">
    <property type="term" value="C:cytoplasm"/>
    <property type="evidence" value="ECO:0007669"/>
    <property type="project" value="UniProtKB-SubCell"/>
</dbReference>
<gene>
    <name evidence="12" type="primary">apt</name>
    <name evidence="14" type="ORF">BJ976_001251</name>
</gene>
<evidence type="ECO:0000256" key="10">
    <source>
        <dbReference type="ARBA" id="ARBA00022679"/>
    </source>
</evidence>
<evidence type="ECO:0000256" key="7">
    <source>
        <dbReference type="ARBA" id="ARBA00011893"/>
    </source>
</evidence>
<dbReference type="GO" id="GO:0044209">
    <property type="term" value="P:AMP salvage"/>
    <property type="evidence" value="ECO:0007669"/>
    <property type="project" value="UniProtKB-UniRule"/>
</dbReference>
<comment type="catalytic activity">
    <reaction evidence="1 12">
        <text>AMP + diphosphate = 5-phospho-alpha-D-ribose 1-diphosphate + adenine</text>
        <dbReference type="Rhea" id="RHEA:16609"/>
        <dbReference type="ChEBI" id="CHEBI:16708"/>
        <dbReference type="ChEBI" id="CHEBI:33019"/>
        <dbReference type="ChEBI" id="CHEBI:58017"/>
        <dbReference type="ChEBI" id="CHEBI:456215"/>
        <dbReference type="EC" id="2.4.2.7"/>
    </reaction>
</comment>
<evidence type="ECO:0000256" key="2">
    <source>
        <dbReference type="ARBA" id="ARBA00003968"/>
    </source>
</evidence>
<keyword evidence="10 12" id="KW-0808">Transferase</keyword>
<proteinExistence type="inferred from homology"/>
<evidence type="ECO:0000313" key="14">
    <source>
        <dbReference type="EMBL" id="MBB4882900.1"/>
    </source>
</evidence>
<dbReference type="GO" id="GO:0016208">
    <property type="term" value="F:AMP binding"/>
    <property type="evidence" value="ECO:0007669"/>
    <property type="project" value="TreeGrafter"/>
</dbReference>
<evidence type="ECO:0000256" key="4">
    <source>
        <dbReference type="ARBA" id="ARBA00004659"/>
    </source>
</evidence>
<evidence type="ECO:0000256" key="11">
    <source>
        <dbReference type="ARBA" id="ARBA00022726"/>
    </source>
</evidence>
<dbReference type="GO" id="GO:0003999">
    <property type="term" value="F:adenine phosphoribosyltransferase activity"/>
    <property type="evidence" value="ECO:0007669"/>
    <property type="project" value="UniProtKB-UniRule"/>
</dbReference>